<dbReference type="RefSeq" id="WP_160660523.1">
    <property type="nucleotide sequence ID" value="NZ_BAABDV010000001.1"/>
</dbReference>
<comment type="similarity">
    <text evidence="3 11">Belongs to the UMP kinase family.</text>
</comment>
<comment type="subcellular location">
    <subcellularLocation>
        <location evidence="1 11">Cytoplasm</location>
    </subcellularLocation>
</comment>
<evidence type="ECO:0000256" key="11">
    <source>
        <dbReference type="HAMAP-Rule" id="MF_01220"/>
    </source>
</evidence>
<feature type="domain" description="Aspartate/glutamate/uridylate kinase" evidence="12">
    <location>
        <begin position="7"/>
        <end position="216"/>
    </location>
</feature>
<dbReference type="FunFam" id="3.40.1160.10:FF:000001">
    <property type="entry name" value="Uridylate kinase"/>
    <property type="match status" value="1"/>
</dbReference>
<feature type="binding site" evidence="11">
    <location>
        <position position="168"/>
    </location>
    <ligand>
        <name>ATP</name>
        <dbReference type="ChEBI" id="CHEBI:30616"/>
    </ligand>
</feature>
<dbReference type="NCBIfam" id="TIGR02075">
    <property type="entry name" value="pyrH_bact"/>
    <property type="match status" value="1"/>
</dbReference>
<evidence type="ECO:0000256" key="2">
    <source>
        <dbReference type="ARBA" id="ARBA00004791"/>
    </source>
</evidence>
<evidence type="ECO:0000259" key="12">
    <source>
        <dbReference type="Pfam" id="PF00696"/>
    </source>
</evidence>
<feature type="binding site" evidence="11">
    <location>
        <begin position="12"/>
        <end position="15"/>
    </location>
    <ligand>
        <name>ATP</name>
        <dbReference type="ChEBI" id="CHEBI:30616"/>
    </ligand>
</feature>
<comment type="subunit">
    <text evidence="11">Homohexamer.</text>
</comment>
<dbReference type="Proteomes" id="UP000430272">
    <property type="component" value="Unassembled WGS sequence"/>
</dbReference>
<comment type="pathway">
    <text evidence="2 11">Pyrimidine metabolism; CTP biosynthesis via de novo pathway; UDP from UMP (UMPK route): step 1/1.</text>
</comment>
<evidence type="ECO:0000313" key="14">
    <source>
        <dbReference type="Proteomes" id="UP000430272"/>
    </source>
</evidence>
<dbReference type="GO" id="GO:0033862">
    <property type="term" value="F:UMP kinase activity"/>
    <property type="evidence" value="ECO:0007669"/>
    <property type="project" value="UniProtKB-EC"/>
</dbReference>
<dbReference type="HAMAP" id="MF_01220_B">
    <property type="entry name" value="PyrH_B"/>
    <property type="match status" value="1"/>
</dbReference>
<dbReference type="CDD" id="cd04254">
    <property type="entry name" value="AAK_UMPK-PyrH-Ec"/>
    <property type="match status" value="1"/>
</dbReference>
<evidence type="ECO:0000256" key="10">
    <source>
        <dbReference type="ARBA" id="ARBA00047767"/>
    </source>
</evidence>
<feature type="binding site" evidence="11">
    <location>
        <position position="55"/>
    </location>
    <ligand>
        <name>ATP</name>
        <dbReference type="ChEBI" id="CHEBI:30616"/>
    </ligand>
</feature>
<feature type="binding site" evidence="11">
    <location>
        <position position="59"/>
    </location>
    <ligand>
        <name>ATP</name>
        <dbReference type="ChEBI" id="CHEBI:30616"/>
    </ligand>
</feature>
<dbReference type="Gene3D" id="3.40.1160.10">
    <property type="entry name" value="Acetylglutamate kinase-like"/>
    <property type="match status" value="1"/>
</dbReference>
<proteinExistence type="inferred from homology"/>
<gene>
    <name evidence="11" type="primary">pyrH</name>
    <name evidence="13" type="ORF">GRI47_06715</name>
</gene>
<dbReference type="EC" id="2.7.4.22" evidence="11"/>
<evidence type="ECO:0000256" key="7">
    <source>
        <dbReference type="ARBA" id="ARBA00022777"/>
    </source>
</evidence>
<accession>A0A844Y6Y0</accession>
<dbReference type="GO" id="GO:0005524">
    <property type="term" value="F:ATP binding"/>
    <property type="evidence" value="ECO:0007669"/>
    <property type="project" value="UniProtKB-KW"/>
</dbReference>
<dbReference type="GO" id="GO:0005737">
    <property type="term" value="C:cytoplasm"/>
    <property type="evidence" value="ECO:0007669"/>
    <property type="project" value="UniProtKB-SubCell"/>
</dbReference>
<dbReference type="InterPro" id="IPR001048">
    <property type="entry name" value="Asp/Glu/Uridylate_kinase"/>
</dbReference>
<feature type="binding site" evidence="11">
    <location>
        <position position="171"/>
    </location>
    <ligand>
        <name>ATP</name>
        <dbReference type="ChEBI" id="CHEBI:30616"/>
    </ligand>
</feature>
<keyword evidence="14" id="KW-1185">Reference proteome</keyword>
<feature type="binding site" evidence="11">
    <location>
        <begin position="135"/>
        <end position="142"/>
    </location>
    <ligand>
        <name>UMP</name>
        <dbReference type="ChEBI" id="CHEBI:57865"/>
    </ligand>
</feature>
<evidence type="ECO:0000256" key="3">
    <source>
        <dbReference type="ARBA" id="ARBA00007614"/>
    </source>
</evidence>
<feature type="binding site" evidence="11">
    <location>
        <position position="54"/>
    </location>
    <ligand>
        <name>UMP</name>
        <dbReference type="ChEBI" id="CHEBI:57865"/>
    </ligand>
</feature>
<sequence length="240" mass="25988">MPMPPMKRVLLKLSGEVLMGDGPFGIDPDFVMELAEEVKRAKETGLEICLVIGGGNIFRGMAGAARGMDRAQADYMGMLATVMNALAMQNALEQIGVPTRVQSAIQMDQVCEPVIRRRAERHLEKGRIVIFAAGVGAPYFTTDSGAALRAAEMRCDALLKGTSVDGVYSADPKQDPNAQRFDTVTYDRVLADNLKVMDASAVALCRDNDIPIVVFSIREKGNLARVLSGEGVQTIVENRK</sequence>
<evidence type="ECO:0000256" key="9">
    <source>
        <dbReference type="ARBA" id="ARBA00022975"/>
    </source>
</evidence>
<dbReference type="EMBL" id="WTYD01000001">
    <property type="protein sequence ID" value="MXO53701.1"/>
    <property type="molecule type" value="Genomic_DNA"/>
</dbReference>
<keyword evidence="9 11" id="KW-0665">Pyrimidine biosynthesis</keyword>
<dbReference type="InterPro" id="IPR036393">
    <property type="entry name" value="AceGlu_kinase-like_sf"/>
</dbReference>
<dbReference type="PANTHER" id="PTHR42833">
    <property type="entry name" value="URIDYLATE KINASE"/>
    <property type="match status" value="1"/>
</dbReference>
<feature type="binding site" evidence="11">
    <location>
        <position position="162"/>
    </location>
    <ligand>
        <name>ATP</name>
        <dbReference type="ChEBI" id="CHEBI:30616"/>
    </ligand>
</feature>
<keyword evidence="4 11" id="KW-0963">Cytoplasm</keyword>
<dbReference type="InterPro" id="IPR015963">
    <property type="entry name" value="Uridylate_kinase_bac"/>
</dbReference>
<comment type="function">
    <text evidence="11">Catalyzes the reversible phosphorylation of UMP to UDP.</text>
</comment>
<dbReference type="GO" id="GO:0044210">
    <property type="term" value="P:'de novo' CTP biosynthetic process"/>
    <property type="evidence" value="ECO:0007669"/>
    <property type="project" value="UniProtKB-UniRule"/>
</dbReference>
<comment type="caution">
    <text evidence="11">Lacks conserved residue(s) required for the propagation of feature annotation.</text>
</comment>
<evidence type="ECO:0000256" key="8">
    <source>
        <dbReference type="ARBA" id="ARBA00022840"/>
    </source>
</evidence>
<dbReference type="OrthoDB" id="9807458at2"/>
<keyword evidence="6 11" id="KW-0547">Nucleotide-binding</keyword>
<dbReference type="Pfam" id="PF00696">
    <property type="entry name" value="AA_kinase"/>
    <property type="match status" value="1"/>
</dbReference>
<reference evidence="13 14" key="1">
    <citation type="submission" date="2019-12" db="EMBL/GenBank/DDBJ databases">
        <title>Genomic-based taxomic classification of the family Erythrobacteraceae.</title>
        <authorList>
            <person name="Xu L."/>
        </authorList>
    </citation>
    <scope>NUCLEOTIDE SEQUENCE [LARGE SCALE GENOMIC DNA]</scope>
    <source>
        <strain evidence="13 14">JCM 17468</strain>
    </source>
</reference>
<comment type="caution">
    <text evidence="13">The sequence shown here is derived from an EMBL/GenBank/DDBJ whole genome shotgun (WGS) entry which is preliminary data.</text>
</comment>
<keyword evidence="5 11" id="KW-0808">Transferase</keyword>
<dbReference type="PIRSF" id="PIRSF005650">
    <property type="entry name" value="Uridylate_kin"/>
    <property type="match status" value="1"/>
</dbReference>
<evidence type="ECO:0000313" key="13">
    <source>
        <dbReference type="EMBL" id="MXO53701.1"/>
    </source>
</evidence>
<dbReference type="SUPFAM" id="SSF53633">
    <property type="entry name" value="Carbamate kinase-like"/>
    <property type="match status" value="1"/>
</dbReference>
<comment type="catalytic activity">
    <reaction evidence="10 11">
        <text>UMP + ATP = UDP + ADP</text>
        <dbReference type="Rhea" id="RHEA:24400"/>
        <dbReference type="ChEBI" id="CHEBI:30616"/>
        <dbReference type="ChEBI" id="CHEBI:57865"/>
        <dbReference type="ChEBI" id="CHEBI:58223"/>
        <dbReference type="ChEBI" id="CHEBI:456216"/>
        <dbReference type="EC" id="2.7.4.22"/>
    </reaction>
</comment>
<organism evidence="13 14">
    <name type="scientific">Qipengyuania pelagi</name>
    <dbReference type="NCBI Taxonomy" id="994320"/>
    <lineage>
        <taxon>Bacteria</taxon>
        <taxon>Pseudomonadati</taxon>
        <taxon>Pseudomonadota</taxon>
        <taxon>Alphaproteobacteria</taxon>
        <taxon>Sphingomonadales</taxon>
        <taxon>Erythrobacteraceae</taxon>
        <taxon>Qipengyuania</taxon>
    </lineage>
</organism>
<dbReference type="UniPathway" id="UPA00159">
    <property type="reaction ID" value="UER00275"/>
</dbReference>
<evidence type="ECO:0000256" key="5">
    <source>
        <dbReference type="ARBA" id="ARBA00022679"/>
    </source>
</evidence>
<protein>
    <recommendedName>
        <fullName evidence="11">Uridylate kinase</fullName>
        <shortName evidence="11">UK</shortName>
        <ecNumber evidence="11">2.7.4.22</ecNumber>
    </recommendedName>
    <alternativeName>
        <fullName evidence="11">Uridine monophosphate kinase</fullName>
        <shortName evidence="11">UMP kinase</shortName>
        <shortName evidence="11">UMPK</shortName>
    </alternativeName>
</protein>
<dbReference type="GO" id="GO:0006225">
    <property type="term" value="P:UDP biosynthetic process"/>
    <property type="evidence" value="ECO:0007669"/>
    <property type="project" value="TreeGrafter"/>
</dbReference>
<dbReference type="PANTHER" id="PTHR42833:SF4">
    <property type="entry name" value="URIDYLATE KINASE PUMPKIN, CHLOROPLASTIC"/>
    <property type="match status" value="1"/>
</dbReference>
<keyword evidence="7 11" id="KW-0418">Kinase</keyword>
<dbReference type="InterPro" id="IPR011817">
    <property type="entry name" value="Uridylate_kinase"/>
</dbReference>
<feature type="binding site" evidence="11">
    <location>
        <position position="74"/>
    </location>
    <ligand>
        <name>UMP</name>
        <dbReference type="ChEBI" id="CHEBI:57865"/>
    </ligand>
</feature>
<keyword evidence="8 11" id="KW-0067">ATP-binding</keyword>
<evidence type="ECO:0000256" key="6">
    <source>
        <dbReference type="ARBA" id="ARBA00022741"/>
    </source>
</evidence>
<dbReference type="AlphaFoldDB" id="A0A844Y6Y0"/>
<evidence type="ECO:0000256" key="4">
    <source>
        <dbReference type="ARBA" id="ARBA00022490"/>
    </source>
</evidence>
<comment type="activity regulation">
    <text evidence="11">Inhibited by UTP.</text>
</comment>
<evidence type="ECO:0000256" key="1">
    <source>
        <dbReference type="ARBA" id="ARBA00004496"/>
    </source>
</evidence>
<name>A0A844Y6Y0_9SPHN</name>